<feature type="domain" description="NAD-dependent epimerase/dehydratase" evidence="2">
    <location>
        <begin position="5"/>
        <end position="227"/>
    </location>
</feature>
<dbReference type="SUPFAM" id="SSF51735">
    <property type="entry name" value="NAD(P)-binding Rossmann-fold domains"/>
    <property type="match status" value="1"/>
</dbReference>
<organism evidence="4 5">
    <name type="scientific">Niabella digestorum</name>
    <dbReference type="NCBI Taxonomy" id="3117701"/>
    <lineage>
        <taxon>Bacteria</taxon>
        <taxon>Pseudomonadati</taxon>
        <taxon>Bacteroidota</taxon>
        <taxon>Chitinophagia</taxon>
        <taxon>Chitinophagales</taxon>
        <taxon>Chitinophagaceae</taxon>
        <taxon>Niabella</taxon>
    </lineage>
</organism>
<evidence type="ECO:0000313" key="5">
    <source>
        <dbReference type="Proteomes" id="UP001357452"/>
    </source>
</evidence>
<accession>A0ABU7RFD5</accession>
<keyword evidence="5" id="KW-1185">Reference proteome</keyword>
<gene>
    <name evidence="4" type="ORF">V2H41_05395</name>
</gene>
<dbReference type="InterPro" id="IPR036291">
    <property type="entry name" value="NAD(P)-bd_dom_sf"/>
</dbReference>
<dbReference type="InterPro" id="IPR013549">
    <property type="entry name" value="DUF1731"/>
</dbReference>
<reference evidence="4 5" key="1">
    <citation type="submission" date="2024-01" db="EMBL/GenBank/DDBJ databases">
        <title>Niabella digestum sp. nov., isolated from waste digestion system.</title>
        <authorList>
            <person name="Zhang L."/>
        </authorList>
    </citation>
    <scope>NUCLEOTIDE SEQUENCE [LARGE SCALE GENOMIC DNA]</scope>
    <source>
        <strain evidence="4 5">A18</strain>
    </source>
</reference>
<comment type="similarity">
    <text evidence="1">Belongs to the NAD(P)-dependent epimerase/dehydratase family. SDR39U1 subfamily.</text>
</comment>
<evidence type="ECO:0000259" key="2">
    <source>
        <dbReference type="Pfam" id="PF01370"/>
    </source>
</evidence>
<dbReference type="InterPro" id="IPR010099">
    <property type="entry name" value="SDR39U1"/>
</dbReference>
<dbReference type="NCBIfam" id="TIGR01777">
    <property type="entry name" value="yfcH"/>
    <property type="match status" value="1"/>
</dbReference>
<dbReference type="InterPro" id="IPR001509">
    <property type="entry name" value="Epimerase_deHydtase"/>
</dbReference>
<dbReference type="Pfam" id="PF08338">
    <property type="entry name" value="DUF1731"/>
    <property type="match status" value="1"/>
</dbReference>
<proteinExistence type="inferred from homology"/>
<evidence type="ECO:0000313" key="4">
    <source>
        <dbReference type="EMBL" id="MEE6186704.1"/>
    </source>
</evidence>
<dbReference type="EMBL" id="JAZGLY010000003">
    <property type="protein sequence ID" value="MEE6186704.1"/>
    <property type="molecule type" value="Genomic_DNA"/>
</dbReference>
<evidence type="ECO:0000259" key="3">
    <source>
        <dbReference type="Pfam" id="PF08338"/>
    </source>
</evidence>
<feature type="domain" description="DUF1731" evidence="3">
    <location>
        <begin position="256"/>
        <end position="301"/>
    </location>
</feature>
<sequence length="307" mass="34316">MTQRILIAGGTGFVGRHLIPALQQQGYALSVLTRQPTVVAAQDALRYFRWDPEQQYIDPAAFEQVATIINLTGANIGAKRWTARRKKEILDSRVKTLDLLCQYCRQQQVPLHTLISSSGTGYYGAVTTNTIFKEDDPIGQDFLAQVCREWENAAQQFSTLGTRVVILRKGIVMGHGGAYERMAPLARRGINVALGSGQQYMSWISIEDLVRLYLFLLQHPEIKGVYNTTASEPITMQDFAQQLLQSFNKKTLLPNAPAWLVRILLGEMATALLEGSRVSNEKLRLTGFVFQDEPLAAYLKKLASPIE</sequence>
<dbReference type="Proteomes" id="UP001357452">
    <property type="component" value="Unassembled WGS sequence"/>
</dbReference>
<dbReference type="Pfam" id="PF01370">
    <property type="entry name" value="Epimerase"/>
    <property type="match status" value="1"/>
</dbReference>
<protein>
    <submittedName>
        <fullName evidence="4">TIGR01777 family oxidoreductase</fullName>
    </submittedName>
</protein>
<dbReference type="PANTHER" id="PTHR11092:SF0">
    <property type="entry name" value="EPIMERASE FAMILY PROTEIN SDR39U1"/>
    <property type="match status" value="1"/>
</dbReference>
<dbReference type="RefSeq" id="WP_330974114.1">
    <property type="nucleotide sequence ID" value="NZ_JAZGLY010000003.1"/>
</dbReference>
<name>A0ABU7RFD5_9BACT</name>
<comment type="caution">
    <text evidence="4">The sequence shown here is derived from an EMBL/GenBank/DDBJ whole genome shotgun (WGS) entry which is preliminary data.</text>
</comment>
<dbReference type="PANTHER" id="PTHR11092">
    <property type="entry name" value="SUGAR NUCLEOTIDE EPIMERASE RELATED"/>
    <property type="match status" value="1"/>
</dbReference>
<dbReference type="Gene3D" id="3.40.50.720">
    <property type="entry name" value="NAD(P)-binding Rossmann-like Domain"/>
    <property type="match status" value="1"/>
</dbReference>
<evidence type="ECO:0000256" key="1">
    <source>
        <dbReference type="ARBA" id="ARBA00009353"/>
    </source>
</evidence>